<evidence type="ECO:0000259" key="15">
    <source>
        <dbReference type="PROSITE" id="PS50885"/>
    </source>
</evidence>
<evidence type="ECO:0000256" key="1">
    <source>
        <dbReference type="ARBA" id="ARBA00000085"/>
    </source>
</evidence>
<comment type="caution">
    <text evidence="16">The sequence shown here is derived from an EMBL/GenBank/DDBJ whole genome shotgun (WGS) entry which is preliminary data.</text>
</comment>
<evidence type="ECO:0000256" key="5">
    <source>
        <dbReference type="ARBA" id="ARBA00022553"/>
    </source>
</evidence>
<feature type="domain" description="Histidine kinase" evidence="14">
    <location>
        <begin position="211"/>
        <end position="409"/>
    </location>
</feature>
<dbReference type="SUPFAM" id="SSF47384">
    <property type="entry name" value="Homodimeric domain of signal transducing histidine kinase"/>
    <property type="match status" value="1"/>
</dbReference>
<dbReference type="InterPro" id="IPR050980">
    <property type="entry name" value="2C_sensor_his_kinase"/>
</dbReference>
<dbReference type="SMART" id="SM00304">
    <property type="entry name" value="HAMP"/>
    <property type="match status" value="1"/>
</dbReference>
<gene>
    <name evidence="16" type="ORF">GB882_12825</name>
</gene>
<comment type="subcellular location">
    <subcellularLocation>
        <location evidence="2">Cell membrane</location>
        <topology evidence="2">Multi-pass membrane protein</topology>
    </subcellularLocation>
</comment>
<evidence type="ECO:0000256" key="7">
    <source>
        <dbReference type="ARBA" id="ARBA00022692"/>
    </source>
</evidence>
<dbReference type="Pfam" id="PF02518">
    <property type="entry name" value="HATPase_c"/>
    <property type="match status" value="1"/>
</dbReference>
<dbReference type="PANTHER" id="PTHR44936:SF9">
    <property type="entry name" value="SENSOR PROTEIN CREC"/>
    <property type="match status" value="1"/>
</dbReference>
<evidence type="ECO:0000256" key="13">
    <source>
        <dbReference type="SAM" id="Phobius"/>
    </source>
</evidence>
<dbReference type="EC" id="2.7.13.3" evidence="3"/>
<comment type="catalytic activity">
    <reaction evidence="1">
        <text>ATP + protein L-histidine = ADP + protein N-phospho-L-histidine.</text>
        <dbReference type="EC" id="2.7.13.3"/>
    </reaction>
</comment>
<evidence type="ECO:0000313" key="16">
    <source>
        <dbReference type="EMBL" id="MPV89554.1"/>
    </source>
</evidence>
<dbReference type="RefSeq" id="WP_152232285.1">
    <property type="nucleotide sequence ID" value="NZ_BAAAOT010000014.1"/>
</dbReference>
<keyword evidence="9" id="KW-0418">Kinase</keyword>
<name>A0A7J9V0R3_9MICO</name>
<dbReference type="InterPro" id="IPR003660">
    <property type="entry name" value="HAMP_dom"/>
</dbReference>
<evidence type="ECO:0000256" key="11">
    <source>
        <dbReference type="ARBA" id="ARBA00022989"/>
    </source>
</evidence>
<evidence type="ECO:0000256" key="3">
    <source>
        <dbReference type="ARBA" id="ARBA00012438"/>
    </source>
</evidence>
<dbReference type="InterPro" id="IPR036097">
    <property type="entry name" value="HisK_dim/P_sf"/>
</dbReference>
<evidence type="ECO:0000256" key="12">
    <source>
        <dbReference type="ARBA" id="ARBA00023012"/>
    </source>
</evidence>
<evidence type="ECO:0000256" key="8">
    <source>
        <dbReference type="ARBA" id="ARBA00022741"/>
    </source>
</evidence>
<keyword evidence="11 13" id="KW-1133">Transmembrane helix</keyword>
<keyword evidence="5" id="KW-0597">Phosphoprotein</keyword>
<reference evidence="16 17" key="1">
    <citation type="submission" date="2019-10" db="EMBL/GenBank/DDBJ databases">
        <title>Georgenia wutianyii sp. nov. and Georgenia yuyongxinii sp. nov. isolated from plateau pika (Ochotona curzoniae) in the Qinghai-Tibet plateau of China.</title>
        <authorList>
            <person name="Tian Z."/>
        </authorList>
    </citation>
    <scope>NUCLEOTIDE SEQUENCE [LARGE SCALE GENOMIC DNA]</scope>
    <source>
        <strain evidence="16 17">JCM 15130</strain>
    </source>
</reference>
<evidence type="ECO:0000313" key="17">
    <source>
        <dbReference type="Proteomes" id="UP000429644"/>
    </source>
</evidence>
<dbReference type="PROSITE" id="PS50109">
    <property type="entry name" value="HIS_KIN"/>
    <property type="match status" value="1"/>
</dbReference>
<dbReference type="Gene3D" id="1.10.287.130">
    <property type="match status" value="1"/>
</dbReference>
<dbReference type="Gene3D" id="6.10.340.10">
    <property type="match status" value="1"/>
</dbReference>
<dbReference type="Gene3D" id="3.30.565.10">
    <property type="entry name" value="Histidine kinase-like ATPase, C-terminal domain"/>
    <property type="match status" value="1"/>
</dbReference>
<dbReference type="CDD" id="cd00082">
    <property type="entry name" value="HisKA"/>
    <property type="match status" value="1"/>
</dbReference>
<evidence type="ECO:0000256" key="9">
    <source>
        <dbReference type="ARBA" id="ARBA00022777"/>
    </source>
</evidence>
<protein>
    <recommendedName>
        <fullName evidence="3">histidine kinase</fullName>
        <ecNumber evidence="3">2.7.13.3</ecNumber>
    </recommendedName>
</protein>
<keyword evidence="12" id="KW-0902">Two-component regulatory system</keyword>
<dbReference type="GO" id="GO:0005524">
    <property type="term" value="F:ATP binding"/>
    <property type="evidence" value="ECO:0007669"/>
    <property type="project" value="UniProtKB-KW"/>
</dbReference>
<dbReference type="GO" id="GO:0000155">
    <property type="term" value="F:phosphorelay sensor kinase activity"/>
    <property type="evidence" value="ECO:0007669"/>
    <property type="project" value="InterPro"/>
</dbReference>
<dbReference type="PROSITE" id="PS50885">
    <property type="entry name" value="HAMP"/>
    <property type="match status" value="1"/>
</dbReference>
<keyword evidence="6" id="KW-0808">Transferase</keyword>
<organism evidence="16 17">
    <name type="scientific">Georgenia ruanii</name>
    <dbReference type="NCBI Taxonomy" id="348442"/>
    <lineage>
        <taxon>Bacteria</taxon>
        <taxon>Bacillati</taxon>
        <taxon>Actinomycetota</taxon>
        <taxon>Actinomycetes</taxon>
        <taxon>Micrococcales</taxon>
        <taxon>Bogoriellaceae</taxon>
        <taxon>Georgenia</taxon>
    </lineage>
</organism>
<keyword evidence="17" id="KW-1185">Reference proteome</keyword>
<dbReference type="PANTHER" id="PTHR44936">
    <property type="entry name" value="SENSOR PROTEIN CREC"/>
    <property type="match status" value="1"/>
</dbReference>
<dbReference type="SMART" id="SM00388">
    <property type="entry name" value="HisKA"/>
    <property type="match status" value="1"/>
</dbReference>
<keyword evidence="10" id="KW-0067">ATP-binding</keyword>
<dbReference type="AlphaFoldDB" id="A0A7J9V0R3"/>
<proteinExistence type="predicted"/>
<dbReference type="Pfam" id="PF00512">
    <property type="entry name" value="HisKA"/>
    <property type="match status" value="1"/>
</dbReference>
<keyword evidence="4" id="KW-1003">Cell membrane</keyword>
<dbReference type="GO" id="GO:0005886">
    <property type="term" value="C:plasma membrane"/>
    <property type="evidence" value="ECO:0007669"/>
    <property type="project" value="UniProtKB-SubCell"/>
</dbReference>
<evidence type="ECO:0000259" key="14">
    <source>
        <dbReference type="PROSITE" id="PS50109"/>
    </source>
</evidence>
<dbReference type="SUPFAM" id="SSF55874">
    <property type="entry name" value="ATPase domain of HSP90 chaperone/DNA topoisomerase II/histidine kinase"/>
    <property type="match status" value="1"/>
</dbReference>
<sequence>MRERLIVAFVGLTTLVVALFGIPRAYTLADLVHQQEVRKIERSLDLIAVVVERHLAGGSEITAGLLEPMLHEAERLEYVAADLATVTAGAVGAPARSDIAVTRAVDGGGHLTLTRAGAWVERQISQAIFPLAALGLALLCLSAALGFLAARILARPFQDLAARATELGNGRFDVVVPRYRVPEAEQIGAALRESAARLDDLVTRERQFSANASHQLRTPLTALRLTLEDLTLWPQTAPEVATELRRTLGEIDRLNDALSEMLDLARGRAATSEEVRLADVLDAAVRRWDGQDHGRRVLPATTDPGDVTVPAGPVGQILDVLVANAYAHGAGDITVAGRDDGSHVTVRVSDAGPRPAGQDIFGRGVSRQGSRGAGIGLAVARDLAQSLGGRLTLGPEEHTTFTLRLPKRG</sequence>
<evidence type="ECO:0000256" key="2">
    <source>
        <dbReference type="ARBA" id="ARBA00004651"/>
    </source>
</evidence>
<evidence type="ECO:0000256" key="10">
    <source>
        <dbReference type="ARBA" id="ARBA00022840"/>
    </source>
</evidence>
<keyword evidence="7 13" id="KW-0812">Transmembrane</keyword>
<accession>A0A7J9V0R3</accession>
<dbReference type="SMART" id="SM00387">
    <property type="entry name" value="HATPase_c"/>
    <property type="match status" value="1"/>
</dbReference>
<feature type="non-terminal residue" evidence="16">
    <location>
        <position position="1"/>
    </location>
</feature>
<dbReference type="InterPro" id="IPR003661">
    <property type="entry name" value="HisK_dim/P_dom"/>
</dbReference>
<feature type="transmembrane region" description="Helical" evidence="13">
    <location>
        <begin position="131"/>
        <end position="154"/>
    </location>
</feature>
<keyword evidence="13" id="KW-0472">Membrane</keyword>
<evidence type="ECO:0000256" key="6">
    <source>
        <dbReference type="ARBA" id="ARBA00022679"/>
    </source>
</evidence>
<dbReference type="OrthoDB" id="9786919at2"/>
<keyword evidence="8" id="KW-0547">Nucleotide-binding</keyword>
<evidence type="ECO:0000256" key="4">
    <source>
        <dbReference type="ARBA" id="ARBA00022475"/>
    </source>
</evidence>
<dbReference type="InterPro" id="IPR005467">
    <property type="entry name" value="His_kinase_dom"/>
</dbReference>
<dbReference type="EMBL" id="WHPD01002763">
    <property type="protein sequence ID" value="MPV89554.1"/>
    <property type="molecule type" value="Genomic_DNA"/>
</dbReference>
<dbReference type="InterPro" id="IPR003594">
    <property type="entry name" value="HATPase_dom"/>
</dbReference>
<dbReference type="Proteomes" id="UP000429644">
    <property type="component" value="Unassembled WGS sequence"/>
</dbReference>
<dbReference type="InterPro" id="IPR036890">
    <property type="entry name" value="HATPase_C_sf"/>
</dbReference>
<feature type="domain" description="HAMP" evidence="15">
    <location>
        <begin position="151"/>
        <end position="203"/>
    </location>
</feature>